<evidence type="ECO:0000259" key="1">
    <source>
        <dbReference type="Pfam" id="PF13649"/>
    </source>
</evidence>
<organism evidence="2 3">
    <name type="scientific">Viridibacterium curvum</name>
    <dbReference type="NCBI Taxonomy" id="1101404"/>
    <lineage>
        <taxon>Bacteria</taxon>
        <taxon>Pseudomonadati</taxon>
        <taxon>Pseudomonadota</taxon>
        <taxon>Betaproteobacteria</taxon>
        <taxon>Rhodocyclales</taxon>
        <taxon>Rhodocyclaceae</taxon>
        <taxon>Viridibacterium</taxon>
    </lineage>
</organism>
<proteinExistence type="predicted"/>
<protein>
    <recommendedName>
        <fullName evidence="1">Methyltransferase domain-containing protein</fullName>
    </recommendedName>
</protein>
<dbReference type="InterPro" id="IPR041698">
    <property type="entry name" value="Methyltransf_25"/>
</dbReference>
<dbReference type="SUPFAM" id="SSF53335">
    <property type="entry name" value="S-adenosyl-L-methionine-dependent methyltransferases"/>
    <property type="match status" value="1"/>
</dbReference>
<dbReference type="EMBL" id="BAABLD010000017">
    <property type="protein sequence ID" value="GAA5170308.1"/>
    <property type="molecule type" value="Genomic_DNA"/>
</dbReference>
<reference evidence="3" key="1">
    <citation type="journal article" date="2019" name="Int. J. Syst. Evol. Microbiol.">
        <title>The Global Catalogue of Microorganisms (GCM) 10K type strain sequencing project: providing services to taxonomists for standard genome sequencing and annotation.</title>
        <authorList>
            <consortium name="The Broad Institute Genomics Platform"/>
            <consortium name="The Broad Institute Genome Sequencing Center for Infectious Disease"/>
            <person name="Wu L."/>
            <person name="Ma J."/>
        </authorList>
    </citation>
    <scope>NUCLEOTIDE SEQUENCE [LARGE SCALE GENOMIC DNA]</scope>
    <source>
        <strain evidence="3">JCM 18715</strain>
    </source>
</reference>
<evidence type="ECO:0000313" key="3">
    <source>
        <dbReference type="Proteomes" id="UP001500547"/>
    </source>
</evidence>
<comment type="caution">
    <text evidence="2">The sequence shown here is derived from an EMBL/GenBank/DDBJ whole genome shotgun (WGS) entry which is preliminary data.</text>
</comment>
<dbReference type="InterPro" id="IPR029063">
    <property type="entry name" value="SAM-dependent_MTases_sf"/>
</dbReference>
<dbReference type="Pfam" id="PF13649">
    <property type="entry name" value="Methyltransf_25"/>
    <property type="match status" value="1"/>
</dbReference>
<feature type="domain" description="Methyltransferase" evidence="1">
    <location>
        <begin position="666"/>
        <end position="758"/>
    </location>
</feature>
<evidence type="ECO:0000313" key="2">
    <source>
        <dbReference type="EMBL" id="GAA5170308.1"/>
    </source>
</evidence>
<gene>
    <name evidence="2" type="ORF">GCM10025770_33030</name>
</gene>
<sequence length="865" mass="95748">MNRDLTEFEKLIGALIDKGNIDAALAAVLALVEATIGDPAATGSVLRSPVLDRLCSRIGRQSLEYLRAQSLLPPVAAQQADVIILATELHAVGGHSRVIEDIIRTRPESRHLILLSDFLACNYTMDLQRYVNLGVEVRRATSGNHADRLLWIQMQLSAHPDAQVLVFNHHADAGSIAALQPGLNREYVFCHHADHNLCLGATLANIRHVDFFDAFCHSCMEAGVNAEIWPLAVPDQGVRDQSIQSFRADGHLTTCTSAHEAKLLAPYPIRYWDVLPQILSVTQGTHIHIGHLPADTLAAIHGALRDAGVPQTRFQHIQWVENLGAALLANKVDLYIGSFPLGGGRAALEAMSLGVPVVTHRNHVFPMLGSAGLGPVGNWSWSHVEELLTILRECTPEALARQSRATRAHYLEWHSPEKFSSVVRGESSLRPHEVSRSSQDELGAYLLRSQIRNERFTYLFDLLAESAPKAQTSGPGADFSELLEQGTQLLDAGKLEQANQILLSALDARPGHAGTLFQLGRLAILAGMPDDALTIFEAACQSDESTLHQVLKLGESLIRDGRMAEGKLVLSISRSMVAQRRPAGTPQQGLAHIRALSEEEWAEVLAHSHKHPDYFGFKLPGFPDDNFQINTMGSANENAMREAFLFYRAVLPFVGRMRSLSERTLLDFGTGWGRFPRTFVKIFEPQNIWGIDVDPAMIEVCERSFSFGNFSQTDPFPPTRFEHGSFDLITAYSVFSHLSEEAAGKWMQEFSRILRPGGFVAFTTQGRGFIGQCAYFRQQRDLTHPWHICLAQSFVDSEQAYADYDAGRFLFSATGGGDSRPSSFYGEALIPPGYMFREWGHLFDVMCFVDDRAVMPQAFAVLRKK</sequence>
<dbReference type="Proteomes" id="UP001500547">
    <property type="component" value="Unassembled WGS sequence"/>
</dbReference>
<accession>A0ABP9R0S0</accession>
<dbReference type="Pfam" id="PF14559">
    <property type="entry name" value="TPR_19"/>
    <property type="match status" value="1"/>
</dbReference>
<name>A0ABP9R0S0_9RHOO</name>
<keyword evidence="3" id="KW-1185">Reference proteome</keyword>
<dbReference type="PANTHER" id="PTHR43591:SF110">
    <property type="entry name" value="RHODANESE DOMAIN-CONTAINING PROTEIN"/>
    <property type="match status" value="1"/>
</dbReference>
<dbReference type="InterPro" id="IPR011990">
    <property type="entry name" value="TPR-like_helical_dom_sf"/>
</dbReference>
<dbReference type="Gene3D" id="3.40.50.150">
    <property type="entry name" value="Vaccinia Virus protein VP39"/>
    <property type="match status" value="1"/>
</dbReference>
<dbReference type="SUPFAM" id="SSF48452">
    <property type="entry name" value="TPR-like"/>
    <property type="match status" value="1"/>
</dbReference>
<dbReference type="PANTHER" id="PTHR43591">
    <property type="entry name" value="METHYLTRANSFERASE"/>
    <property type="match status" value="1"/>
</dbReference>
<dbReference type="CDD" id="cd02440">
    <property type="entry name" value="AdoMet_MTases"/>
    <property type="match status" value="1"/>
</dbReference>
<dbReference type="Gene3D" id="1.25.40.10">
    <property type="entry name" value="Tetratricopeptide repeat domain"/>
    <property type="match status" value="1"/>
</dbReference>
<dbReference type="RefSeq" id="WP_345534215.1">
    <property type="nucleotide sequence ID" value="NZ_BAABLD010000017.1"/>
</dbReference>
<dbReference type="Gene3D" id="3.40.50.2000">
    <property type="entry name" value="Glycogen Phosphorylase B"/>
    <property type="match status" value="1"/>
</dbReference>